<evidence type="ECO:0000313" key="3">
    <source>
        <dbReference type="Proteomes" id="UP000004263"/>
    </source>
</evidence>
<feature type="chain" id="PRO_5004194501" description="Orphan protein" evidence="1">
    <location>
        <begin position="20"/>
        <end position="209"/>
    </location>
</feature>
<dbReference type="STRING" id="207949.RED65_11475"/>
<organism evidence="2 3">
    <name type="scientific">Bermanella marisrubri</name>
    <dbReference type="NCBI Taxonomy" id="207949"/>
    <lineage>
        <taxon>Bacteria</taxon>
        <taxon>Pseudomonadati</taxon>
        <taxon>Pseudomonadota</taxon>
        <taxon>Gammaproteobacteria</taxon>
        <taxon>Oceanospirillales</taxon>
        <taxon>Oceanospirillaceae</taxon>
        <taxon>Bermanella</taxon>
    </lineage>
</organism>
<protein>
    <recommendedName>
        <fullName evidence="4">Orphan protein</fullName>
    </recommendedName>
</protein>
<accession>Q1N193</accession>
<gene>
    <name evidence="2" type="ORF">RED65_11475</name>
</gene>
<reference evidence="2 3" key="1">
    <citation type="submission" date="2006-03" db="EMBL/GenBank/DDBJ databases">
        <authorList>
            <person name="Pinhassi J."/>
            <person name="Pedros-Alio C."/>
            <person name="Ferriera S."/>
            <person name="Johnson J."/>
            <person name="Kravitz S."/>
            <person name="Halpern A."/>
            <person name="Remington K."/>
            <person name="Beeson K."/>
            <person name="Tran B."/>
            <person name="Rogers Y.-H."/>
            <person name="Friedman R."/>
            <person name="Venter J.C."/>
        </authorList>
    </citation>
    <scope>NUCLEOTIDE SEQUENCE [LARGE SCALE GENOMIC DNA]</scope>
    <source>
        <strain evidence="2 3">RED65</strain>
    </source>
</reference>
<dbReference type="EMBL" id="AAQH01000011">
    <property type="protein sequence ID" value="EAT11958.1"/>
    <property type="molecule type" value="Genomic_DNA"/>
</dbReference>
<name>Q1N193_9GAMM</name>
<dbReference type="HOGENOM" id="CLU_1313410_0_0_6"/>
<feature type="signal peptide" evidence="1">
    <location>
        <begin position="1"/>
        <end position="19"/>
    </location>
</feature>
<dbReference type="Proteomes" id="UP000004263">
    <property type="component" value="Unassembled WGS sequence"/>
</dbReference>
<comment type="caution">
    <text evidence="2">The sequence shown here is derived from an EMBL/GenBank/DDBJ whole genome shotgun (WGS) entry which is preliminary data.</text>
</comment>
<evidence type="ECO:0008006" key="4">
    <source>
        <dbReference type="Google" id="ProtNLM"/>
    </source>
</evidence>
<dbReference type="OrthoDB" id="6119348at2"/>
<dbReference type="RefSeq" id="WP_007017422.1">
    <property type="nucleotide sequence ID" value="NZ_CH724113.1"/>
</dbReference>
<evidence type="ECO:0000313" key="2">
    <source>
        <dbReference type="EMBL" id="EAT11958.1"/>
    </source>
</evidence>
<keyword evidence="1" id="KW-0732">Signal</keyword>
<evidence type="ECO:0000256" key="1">
    <source>
        <dbReference type="SAM" id="SignalP"/>
    </source>
</evidence>
<dbReference type="AlphaFoldDB" id="Q1N193"/>
<sequence>MQRVIWAMILFLIQASVHADFFSHKAPNKPSTAEIQSIFAQEFEQQLLFFLPFDFPIEIERTHATMAKALLPWVELGLINKKNTRFLAEKQMYGELREVSVGGYLYSLNQENPYVSEQGFFYGRPKLKSVLDVQQPTHINANYVTEVYLTWYVLDIPDWVQQVDLRHRKMRLLRRALESESKPFEERLYFKYQDGKWQLWDDEGRQTLF</sequence>
<keyword evidence="3" id="KW-1185">Reference proteome</keyword>
<proteinExistence type="predicted"/>